<comment type="caution">
    <text evidence="2">The sequence shown here is derived from an EMBL/GenBank/DDBJ whole genome shotgun (WGS) entry which is preliminary data.</text>
</comment>
<feature type="non-terminal residue" evidence="2">
    <location>
        <position position="1"/>
    </location>
</feature>
<feature type="domain" description="FAD/NAD(P)-binding" evidence="1">
    <location>
        <begin position="11"/>
        <end position="231"/>
    </location>
</feature>
<dbReference type="PRINTS" id="PR00368">
    <property type="entry name" value="FADPNR"/>
</dbReference>
<reference evidence="2" key="1">
    <citation type="journal article" date="2014" name="Front. Microbiol.">
        <title>High frequency of phylogenetically diverse reductive dehalogenase-homologous genes in deep subseafloor sedimentary metagenomes.</title>
        <authorList>
            <person name="Kawai M."/>
            <person name="Futagami T."/>
            <person name="Toyoda A."/>
            <person name="Takaki Y."/>
            <person name="Nishi S."/>
            <person name="Hori S."/>
            <person name="Arai W."/>
            <person name="Tsubouchi T."/>
            <person name="Morono Y."/>
            <person name="Uchiyama I."/>
            <person name="Ito T."/>
            <person name="Fujiyama A."/>
            <person name="Inagaki F."/>
            <person name="Takami H."/>
        </authorList>
    </citation>
    <scope>NUCLEOTIDE SEQUENCE</scope>
    <source>
        <strain evidence="2">Expedition CK06-06</strain>
    </source>
</reference>
<dbReference type="InterPro" id="IPR023753">
    <property type="entry name" value="FAD/NAD-binding_dom"/>
</dbReference>
<dbReference type="Pfam" id="PF07992">
    <property type="entry name" value="Pyr_redox_2"/>
    <property type="match status" value="1"/>
</dbReference>
<dbReference type="Gene3D" id="3.50.50.60">
    <property type="entry name" value="FAD/NAD(P)-binding domain"/>
    <property type="match status" value="1"/>
</dbReference>
<protein>
    <recommendedName>
        <fullName evidence="1">FAD/NAD(P)-binding domain-containing protein</fullName>
    </recommendedName>
</protein>
<dbReference type="EMBL" id="BARV01026672">
    <property type="protein sequence ID" value="GAI43586.1"/>
    <property type="molecule type" value="Genomic_DNA"/>
</dbReference>
<dbReference type="GO" id="GO:0016491">
    <property type="term" value="F:oxidoreductase activity"/>
    <property type="evidence" value="ECO:0007669"/>
    <property type="project" value="InterPro"/>
</dbReference>
<sequence>PSINMNFTVDDLRRDGFEAVFVAAGAQRSQLIGIPGELEDITGFYYGLRFLRDVRVSKPVAVGRRVAVIGGGNVALDSARTALRLGAKEVNIYYRRSREEMPVTEVEYDEAIVEGIQINFLVSPTRIVSDNWRVTGLQCTRMRLGALDASGRRRPIPIVGSEFFAEADTVIAAVGQAPDLSFLPPDSALERTRLETLAVDSNTLATNVPGIFAGGDFATGPGMVIDAIAAGRRAAIATDKYLKGDTSPVQMYDLKGEEVGEV</sequence>
<accession>X1PM43</accession>
<proteinExistence type="predicted"/>
<organism evidence="2">
    <name type="scientific">marine sediment metagenome</name>
    <dbReference type="NCBI Taxonomy" id="412755"/>
    <lineage>
        <taxon>unclassified sequences</taxon>
        <taxon>metagenomes</taxon>
        <taxon>ecological metagenomes</taxon>
    </lineage>
</organism>
<dbReference type="PANTHER" id="PTHR42783">
    <property type="entry name" value="GLUTAMATE SYNTHASE [NADPH] SMALL CHAIN"/>
    <property type="match status" value="1"/>
</dbReference>
<evidence type="ECO:0000259" key="1">
    <source>
        <dbReference type="Pfam" id="PF07992"/>
    </source>
</evidence>
<gene>
    <name evidence="2" type="ORF">S06H3_43055</name>
</gene>
<feature type="non-terminal residue" evidence="2">
    <location>
        <position position="262"/>
    </location>
</feature>
<name>X1PM43_9ZZZZ</name>
<dbReference type="SUPFAM" id="SSF51905">
    <property type="entry name" value="FAD/NAD(P)-binding domain"/>
    <property type="match status" value="2"/>
</dbReference>
<dbReference type="AlphaFoldDB" id="X1PM43"/>
<dbReference type="PRINTS" id="PR00469">
    <property type="entry name" value="PNDRDTASEII"/>
</dbReference>
<evidence type="ECO:0000313" key="2">
    <source>
        <dbReference type="EMBL" id="GAI43586.1"/>
    </source>
</evidence>
<dbReference type="InterPro" id="IPR036188">
    <property type="entry name" value="FAD/NAD-bd_sf"/>
</dbReference>
<dbReference type="PANTHER" id="PTHR42783:SF3">
    <property type="entry name" value="GLUTAMATE SYNTHASE [NADPH] SMALL CHAIN-RELATED"/>
    <property type="match status" value="1"/>
</dbReference>